<feature type="compositionally biased region" description="Polar residues" evidence="5">
    <location>
        <begin position="20"/>
        <end position="57"/>
    </location>
</feature>
<dbReference type="OrthoDB" id="6162375at2759"/>
<dbReference type="Pfam" id="PF13874">
    <property type="entry name" value="Nup54"/>
    <property type="match status" value="1"/>
</dbReference>
<organism evidence="7 8">
    <name type="scientific">Delitschia confertaspora ATCC 74209</name>
    <dbReference type="NCBI Taxonomy" id="1513339"/>
    <lineage>
        <taxon>Eukaryota</taxon>
        <taxon>Fungi</taxon>
        <taxon>Dikarya</taxon>
        <taxon>Ascomycota</taxon>
        <taxon>Pezizomycotina</taxon>
        <taxon>Dothideomycetes</taxon>
        <taxon>Pleosporomycetidae</taxon>
        <taxon>Pleosporales</taxon>
        <taxon>Delitschiaceae</taxon>
        <taxon>Delitschia</taxon>
    </lineage>
</organism>
<dbReference type="GO" id="GO:0006607">
    <property type="term" value="P:NLS-bearing protein import into nucleus"/>
    <property type="evidence" value="ECO:0007669"/>
    <property type="project" value="TreeGrafter"/>
</dbReference>
<reference evidence="7" key="1">
    <citation type="journal article" date="2020" name="Stud. Mycol.">
        <title>101 Dothideomycetes genomes: a test case for predicting lifestyles and emergence of pathogens.</title>
        <authorList>
            <person name="Haridas S."/>
            <person name="Albert R."/>
            <person name="Binder M."/>
            <person name="Bloem J."/>
            <person name="Labutti K."/>
            <person name="Salamov A."/>
            <person name="Andreopoulos B."/>
            <person name="Baker S."/>
            <person name="Barry K."/>
            <person name="Bills G."/>
            <person name="Bluhm B."/>
            <person name="Cannon C."/>
            <person name="Castanera R."/>
            <person name="Culley D."/>
            <person name="Daum C."/>
            <person name="Ezra D."/>
            <person name="Gonzalez J."/>
            <person name="Henrissat B."/>
            <person name="Kuo A."/>
            <person name="Liang C."/>
            <person name="Lipzen A."/>
            <person name="Lutzoni F."/>
            <person name="Magnuson J."/>
            <person name="Mondo S."/>
            <person name="Nolan M."/>
            <person name="Ohm R."/>
            <person name="Pangilinan J."/>
            <person name="Park H.-J."/>
            <person name="Ramirez L."/>
            <person name="Alfaro M."/>
            <person name="Sun H."/>
            <person name="Tritt A."/>
            <person name="Yoshinaga Y."/>
            <person name="Zwiers L.-H."/>
            <person name="Turgeon B."/>
            <person name="Goodwin S."/>
            <person name="Spatafora J."/>
            <person name="Crous P."/>
            <person name="Grigoriev I."/>
        </authorList>
    </citation>
    <scope>NUCLEOTIDE SEQUENCE</scope>
    <source>
        <strain evidence="7">ATCC 74209</strain>
    </source>
</reference>
<feature type="compositionally biased region" description="Polar residues" evidence="5">
    <location>
        <begin position="67"/>
        <end position="76"/>
    </location>
</feature>
<keyword evidence="3" id="KW-0509">mRNA transport</keyword>
<dbReference type="InterPro" id="IPR025574">
    <property type="entry name" value="Nucleoporin_FG_rpt"/>
</dbReference>
<evidence type="ECO:0000313" key="7">
    <source>
        <dbReference type="EMBL" id="KAF2199457.1"/>
    </source>
</evidence>
<evidence type="ECO:0000256" key="3">
    <source>
        <dbReference type="ARBA" id="ARBA00023132"/>
    </source>
</evidence>
<feature type="compositionally biased region" description="Polar residues" evidence="5">
    <location>
        <begin position="380"/>
        <end position="392"/>
    </location>
</feature>
<dbReference type="GO" id="GO:0036228">
    <property type="term" value="P:protein localization to nuclear inner membrane"/>
    <property type="evidence" value="ECO:0007669"/>
    <property type="project" value="TreeGrafter"/>
</dbReference>
<dbReference type="Proteomes" id="UP000799536">
    <property type="component" value="Unassembled WGS sequence"/>
</dbReference>
<proteinExistence type="predicted"/>
<keyword evidence="8" id="KW-1185">Reference proteome</keyword>
<dbReference type="Gene3D" id="1.20.5.3600">
    <property type="match status" value="1"/>
</dbReference>
<keyword evidence="3" id="KW-0653">Protein transport</keyword>
<dbReference type="PANTHER" id="PTHR13000">
    <property type="entry name" value="NUCLEOPORIN P54"/>
    <property type="match status" value="1"/>
</dbReference>
<dbReference type="InterPro" id="IPR024864">
    <property type="entry name" value="Nup54/Nup57/Nup44"/>
</dbReference>
<feature type="region of interest" description="Disordered" evidence="5">
    <location>
        <begin position="372"/>
        <end position="392"/>
    </location>
</feature>
<gene>
    <name evidence="7" type="ORF">GQ43DRAFT_482460</name>
</gene>
<sequence>MSLFGQPQKPAEAPRFGTLFGSSTAPSGSLFGTSQPSSQPAANTFGSTSTAAPTTSLFGAPQQQQQNAGNSLFGASQAQQQQQQQPQTTSLFGGSVQAAPQLSVQQQETLQSQQKERALPRLGQTLAAESSSGRVVSVQEQMMELVKKWSPESNDTVFQTYFYNEVQPDHVPFYAPTPEDIKEKWEEALSNKPGPNAIPVLAKGFRHIGARIHLQQLAIGALRTRLHEVNNSLSHMKDKHELDVASRITEARRKHIVFTQRCLALATKVQILRNRGYAMDTAEEELRKKLVELEKKTFDPVLGGRQEEIWARMSGVRERARILQDETEKLGKAVENQQDGDLLSEEDQKQVEELLKKFDKQLEHLKNEVDETRKEYDEWQGQSTANSTAPRR</sequence>
<evidence type="ECO:0000313" key="8">
    <source>
        <dbReference type="Proteomes" id="UP000799536"/>
    </source>
</evidence>
<keyword evidence="3" id="KW-0811">Translocation</keyword>
<name>A0A9P4JHD8_9PLEO</name>
<keyword evidence="3" id="KW-0906">Nuclear pore complex</keyword>
<comment type="subcellular location">
    <subcellularLocation>
        <location evidence="1">Nucleus</location>
        <location evidence="1">Nuclear pore complex</location>
    </subcellularLocation>
</comment>
<dbReference type="Gene3D" id="1.20.5.490">
    <property type="entry name" value="Single helix bin"/>
    <property type="match status" value="1"/>
</dbReference>
<keyword evidence="2" id="KW-0813">Transport</keyword>
<comment type="caution">
    <text evidence="7">The sequence shown here is derived from an EMBL/GenBank/DDBJ whole genome shotgun (WGS) entry which is preliminary data.</text>
</comment>
<evidence type="ECO:0000256" key="4">
    <source>
        <dbReference type="ARBA" id="ARBA00023242"/>
    </source>
</evidence>
<keyword evidence="4" id="KW-0539">Nucleus</keyword>
<dbReference type="GO" id="GO:0006999">
    <property type="term" value="P:nuclear pore organization"/>
    <property type="evidence" value="ECO:0007669"/>
    <property type="project" value="TreeGrafter"/>
</dbReference>
<feature type="compositionally biased region" description="Low complexity" evidence="5">
    <location>
        <begin position="77"/>
        <end position="87"/>
    </location>
</feature>
<dbReference type="GO" id="GO:0044613">
    <property type="term" value="C:nuclear pore central transport channel"/>
    <property type="evidence" value="ECO:0007669"/>
    <property type="project" value="TreeGrafter"/>
</dbReference>
<evidence type="ECO:0000259" key="6">
    <source>
        <dbReference type="Pfam" id="PF13874"/>
    </source>
</evidence>
<evidence type="ECO:0000256" key="2">
    <source>
        <dbReference type="ARBA" id="ARBA00022448"/>
    </source>
</evidence>
<feature type="region of interest" description="Disordered" evidence="5">
    <location>
        <begin position="1"/>
        <end position="91"/>
    </location>
</feature>
<dbReference type="GO" id="GO:0017056">
    <property type="term" value="F:structural constituent of nuclear pore"/>
    <property type="evidence" value="ECO:0007669"/>
    <property type="project" value="TreeGrafter"/>
</dbReference>
<dbReference type="Pfam" id="PF13634">
    <property type="entry name" value="Nucleoporin_FG"/>
    <property type="match status" value="1"/>
</dbReference>
<protein>
    <recommendedName>
        <fullName evidence="6">Nucleoporin Nup54 alpha-helical domain-containing protein</fullName>
    </recommendedName>
</protein>
<dbReference type="PANTHER" id="PTHR13000:SF0">
    <property type="entry name" value="NUCLEOPORIN P54"/>
    <property type="match status" value="1"/>
</dbReference>
<dbReference type="AlphaFoldDB" id="A0A9P4JHD8"/>
<accession>A0A9P4JHD8</accession>
<dbReference type="InterPro" id="IPR025712">
    <property type="entry name" value="Nup54_alpha-helical_dom"/>
</dbReference>
<feature type="domain" description="Nucleoporin Nup54 alpha-helical" evidence="6">
    <location>
        <begin position="180"/>
        <end position="313"/>
    </location>
</feature>
<evidence type="ECO:0000256" key="5">
    <source>
        <dbReference type="SAM" id="MobiDB-lite"/>
    </source>
</evidence>
<evidence type="ECO:0000256" key="1">
    <source>
        <dbReference type="ARBA" id="ARBA00004567"/>
    </source>
</evidence>
<dbReference type="EMBL" id="ML994075">
    <property type="protein sequence ID" value="KAF2199457.1"/>
    <property type="molecule type" value="Genomic_DNA"/>
</dbReference>